<sequence length="640" mass="72161">MFTDTTLLVLYLGHTAQIPFFWTKALGTGVVLVLLVTTISLLTMLARALFVSRALVSLSDKNQTVLGKPLLFPVNFTHMRLSPVKDKFSNRFLLIGSPVGLRCRVGNLLAIDDKTLDVSPPPGGDSRSVWRRMASHLSCWFSVDAVRLLHRGDHGVDLREKLDNFLRSQNEDPAKWPYAYSLSVPQFMGWSRSVVSWWYLYNEARELDVLILEINNSYWEKRNIIIRVQPTSDKLAAPSGSAPAEYLDTRHLVRSLPTASRAKFYGGDWHKYIFASPFEKVDGVVSQRMMDPLQACAWTSNASFSNMTTLEETGEVRMATRLTCVGAPIDPTQMNTWDVAKLLFQWTLPGMLTTLEIIFKALKIRFSGKMKMNSKPPVRTGSVGRHVTKLELNLEPFFRAYLARCVEAYPDPVQLTYLPCRSFTNDTIHMRSPSYHGKEASSVRYLTVEPTDPAFYTRIINYLDVKTALTQETQPTGHTADPTAQRLIVSDVPLLTSILDSQKMGTSTPASWKHRHLLSFSRGSSTLSFMDEFALSISLTPSSPQPSPIARYTSFSLRLSTTRRAAFNSQRLLSLYTFLASSLLRWLVLEGLSRPLFSCAKFSSLQLDPKHILFLEATVLGLGYFLVMRGLSVLRDWALR</sequence>
<name>A0ABR4J178_9EURO</name>
<keyword evidence="1" id="KW-1133">Transmembrane helix</keyword>
<evidence type="ECO:0000313" key="2">
    <source>
        <dbReference type="EMBL" id="KAL2833750.1"/>
    </source>
</evidence>
<evidence type="ECO:0000256" key="1">
    <source>
        <dbReference type="SAM" id="Phobius"/>
    </source>
</evidence>
<keyword evidence="1" id="KW-0812">Transmembrane</keyword>
<keyword evidence="3" id="KW-1185">Reference proteome</keyword>
<protein>
    <submittedName>
        <fullName evidence="2">Uncharacterized protein</fullName>
    </submittedName>
</protein>
<feature type="transmembrane region" description="Helical" evidence="1">
    <location>
        <begin position="573"/>
        <end position="592"/>
    </location>
</feature>
<accession>A0ABR4J178</accession>
<evidence type="ECO:0000313" key="3">
    <source>
        <dbReference type="Proteomes" id="UP001610335"/>
    </source>
</evidence>
<dbReference type="PANTHER" id="PTHR33973">
    <property type="entry name" value="OS07G0153300 PROTEIN"/>
    <property type="match status" value="1"/>
</dbReference>
<dbReference type="PANTHER" id="PTHR33973:SF4">
    <property type="entry name" value="OS07G0153300 PROTEIN"/>
    <property type="match status" value="1"/>
</dbReference>
<dbReference type="Pfam" id="PF07103">
    <property type="entry name" value="DUF1365"/>
    <property type="match status" value="1"/>
</dbReference>
<gene>
    <name evidence="2" type="ORF">BDW59DRAFT_156552</name>
</gene>
<proteinExistence type="predicted"/>
<feature type="transmembrane region" description="Helical" evidence="1">
    <location>
        <begin position="612"/>
        <end position="634"/>
    </location>
</feature>
<dbReference type="InterPro" id="IPR010775">
    <property type="entry name" value="DUF1365"/>
</dbReference>
<dbReference type="Proteomes" id="UP001610335">
    <property type="component" value="Unassembled WGS sequence"/>
</dbReference>
<reference evidence="2 3" key="1">
    <citation type="submission" date="2024-07" db="EMBL/GenBank/DDBJ databases">
        <title>Section-level genome sequencing and comparative genomics of Aspergillus sections Usti and Cavernicolus.</title>
        <authorList>
            <consortium name="Lawrence Berkeley National Laboratory"/>
            <person name="Nybo J.L."/>
            <person name="Vesth T.C."/>
            <person name="Theobald S."/>
            <person name="Frisvad J.C."/>
            <person name="Larsen T.O."/>
            <person name="Kjaerboelling I."/>
            <person name="Rothschild-Mancinelli K."/>
            <person name="Lyhne E.K."/>
            <person name="Kogle M.E."/>
            <person name="Barry K."/>
            <person name="Clum A."/>
            <person name="Na H."/>
            <person name="Ledsgaard L."/>
            <person name="Lin J."/>
            <person name="Lipzen A."/>
            <person name="Kuo A."/>
            <person name="Riley R."/>
            <person name="Mondo S."/>
            <person name="LaButti K."/>
            <person name="Haridas S."/>
            <person name="Pangalinan J."/>
            <person name="Salamov A.A."/>
            <person name="Simmons B.A."/>
            <person name="Magnuson J.K."/>
            <person name="Chen J."/>
            <person name="Drula E."/>
            <person name="Henrissat B."/>
            <person name="Wiebenga A."/>
            <person name="Lubbers R.J."/>
            <person name="Gomes A.C."/>
            <person name="Makela M.R."/>
            <person name="Stajich J."/>
            <person name="Grigoriev I.V."/>
            <person name="Mortensen U.H."/>
            <person name="De vries R.P."/>
            <person name="Baker S.E."/>
            <person name="Andersen M.R."/>
        </authorList>
    </citation>
    <scope>NUCLEOTIDE SEQUENCE [LARGE SCALE GENOMIC DNA]</scope>
    <source>
        <strain evidence="2 3">CBS 600.67</strain>
    </source>
</reference>
<organism evidence="2 3">
    <name type="scientific">Aspergillus cavernicola</name>
    <dbReference type="NCBI Taxonomy" id="176166"/>
    <lineage>
        <taxon>Eukaryota</taxon>
        <taxon>Fungi</taxon>
        <taxon>Dikarya</taxon>
        <taxon>Ascomycota</taxon>
        <taxon>Pezizomycotina</taxon>
        <taxon>Eurotiomycetes</taxon>
        <taxon>Eurotiomycetidae</taxon>
        <taxon>Eurotiales</taxon>
        <taxon>Aspergillaceae</taxon>
        <taxon>Aspergillus</taxon>
        <taxon>Aspergillus subgen. Nidulantes</taxon>
    </lineage>
</organism>
<comment type="caution">
    <text evidence="2">The sequence shown here is derived from an EMBL/GenBank/DDBJ whole genome shotgun (WGS) entry which is preliminary data.</text>
</comment>
<dbReference type="EMBL" id="JBFXLS010000003">
    <property type="protein sequence ID" value="KAL2833750.1"/>
    <property type="molecule type" value="Genomic_DNA"/>
</dbReference>
<feature type="transmembrane region" description="Helical" evidence="1">
    <location>
        <begin position="20"/>
        <end position="45"/>
    </location>
</feature>
<keyword evidence="1" id="KW-0472">Membrane</keyword>